<feature type="domain" description="DDE-1" evidence="1">
    <location>
        <begin position="58"/>
        <end position="172"/>
    </location>
</feature>
<proteinExistence type="predicted"/>
<dbReference type="PANTHER" id="PTHR19303">
    <property type="entry name" value="TRANSPOSON"/>
    <property type="match status" value="1"/>
</dbReference>
<sequence length="263" mass="29286">MDETGFGQKTKSRKVIAVRGPKNCLRIVSTATLPASGQRLNRDILSECSVPGATVAVAPKAFMNQAIFVKWLEHFAASVPSSVIRPLLLIYDGYASHYSKRIVEKAIEMKIILLLLPPNSTHILQPLDVSVFKPFKTSLRHSMDRFMIDEDVSSLTKKQAISLASSAWQNGVLDKPDNVISGFASTVLWPISAPKMRARRELYADGGVKNGSVPSNPVWLTVRQELRTEVLFLPKPSTKCKGKRKTVNMLDRIMTQEQLQQIE</sequence>
<dbReference type="InterPro" id="IPR004875">
    <property type="entry name" value="DDE_SF_endonuclease_dom"/>
</dbReference>
<dbReference type="PANTHER" id="PTHR19303:SF57">
    <property type="entry name" value="HTH CENPB-TYPE DOMAIN-CONTAINING PROTEIN"/>
    <property type="match status" value="1"/>
</dbReference>
<reference evidence="2" key="2">
    <citation type="submission" date="2011-02" db="EMBL/GenBank/DDBJ databases">
        <authorList>
            <person name="MacLean D."/>
        </authorList>
    </citation>
    <scope>NUCLEOTIDE SEQUENCE</scope>
</reference>
<dbReference type="EMBL" id="FR824278">
    <property type="protein sequence ID" value="CCA24303.1"/>
    <property type="molecule type" value="Genomic_DNA"/>
</dbReference>
<name>F0WSI0_9STRA</name>
<dbReference type="InterPro" id="IPR050863">
    <property type="entry name" value="CenT-Element_Derived"/>
</dbReference>
<dbReference type="HOGENOM" id="CLU_077827_0_0_1"/>
<organism evidence="2">
    <name type="scientific">Albugo laibachii Nc14</name>
    <dbReference type="NCBI Taxonomy" id="890382"/>
    <lineage>
        <taxon>Eukaryota</taxon>
        <taxon>Sar</taxon>
        <taxon>Stramenopiles</taxon>
        <taxon>Oomycota</taxon>
        <taxon>Peronosporomycetes</taxon>
        <taxon>Albuginales</taxon>
        <taxon>Albuginaceae</taxon>
        <taxon>Albugo</taxon>
    </lineage>
</organism>
<reference evidence="2" key="1">
    <citation type="journal article" date="2011" name="PLoS Biol.">
        <title>Gene gain and loss during evolution of obligate parasitism in the white rust pathogen of Arabidopsis thaliana.</title>
        <authorList>
            <person name="Kemen E."/>
            <person name="Gardiner A."/>
            <person name="Schultz-Larsen T."/>
            <person name="Kemen A.C."/>
            <person name="Balmuth A.L."/>
            <person name="Robert-Seilaniantz A."/>
            <person name="Bailey K."/>
            <person name="Holub E."/>
            <person name="Studholme D.J."/>
            <person name="Maclean D."/>
            <person name="Jones J.D."/>
        </authorList>
    </citation>
    <scope>NUCLEOTIDE SEQUENCE</scope>
</reference>
<protein>
    <submittedName>
        <fullName evidence="2">PREDICTED: similar to predicted protein putative</fullName>
    </submittedName>
</protein>
<accession>F0WSI0</accession>
<dbReference type="GO" id="GO:0003677">
    <property type="term" value="F:DNA binding"/>
    <property type="evidence" value="ECO:0007669"/>
    <property type="project" value="TreeGrafter"/>
</dbReference>
<dbReference type="GO" id="GO:0005634">
    <property type="term" value="C:nucleus"/>
    <property type="evidence" value="ECO:0007669"/>
    <property type="project" value="TreeGrafter"/>
</dbReference>
<dbReference type="Pfam" id="PF03184">
    <property type="entry name" value="DDE_1"/>
    <property type="match status" value="1"/>
</dbReference>
<gene>
    <name evidence="2" type="primary">AlNc14C233G9323</name>
    <name evidence="2" type="ORF">ALNC14_104470</name>
</gene>
<evidence type="ECO:0000313" key="2">
    <source>
        <dbReference type="EMBL" id="CCA24303.1"/>
    </source>
</evidence>
<dbReference type="AlphaFoldDB" id="F0WSI0"/>
<evidence type="ECO:0000259" key="1">
    <source>
        <dbReference type="Pfam" id="PF03184"/>
    </source>
</evidence>